<feature type="region of interest" description="Disordered" evidence="1">
    <location>
        <begin position="198"/>
        <end position="228"/>
    </location>
</feature>
<dbReference type="AlphaFoldDB" id="M2AAS1"/>
<dbReference type="Proteomes" id="UP000016183">
    <property type="component" value="Unassembled WGS sequence"/>
</dbReference>
<organism evidence="2 3">
    <name type="scientific">Treponema denticola SP33</name>
    <dbReference type="NCBI Taxonomy" id="999437"/>
    <lineage>
        <taxon>Bacteria</taxon>
        <taxon>Pseudomonadati</taxon>
        <taxon>Spirochaetota</taxon>
        <taxon>Spirochaetia</taxon>
        <taxon>Spirochaetales</taxon>
        <taxon>Treponemataceae</taxon>
        <taxon>Treponema</taxon>
    </lineage>
</organism>
<protein>
    <recommendedName>
        <fullName evidence="4">Phage replisome organiser N-terminal domain-containing protein</fullName>
    </recommendedName>
</protein>
<dbReference type="HOGENOM" id="CLU_816215_0_0_12"/>
<comment type="caution">
    <text evidence="2">The sequence shown here is derived from an EMBL/GenBank/DDBJ whole genome shotgun (WGS) entry which is preliminary data.</text>
</comment>
<gene>
    <name evidence="2" type="ORF">HMPREF9733_02666</name>
</gene>
<dbReference type="RefSeq" id="WP_010697665.1">
    <property type="nucleotide sequence ID" value="NZ_KB442455.1"/>
</dbReference>
<accession>M2AAS1</accession>
<evidence type="ECO:0000313" key="2">
    <source>
        <dbReference type="EMBL" id="EMB19566.1"/>
    </source>
</evidence>
<proteinExistence type="predicted"/>
<dbReference type="PATRIC" id="fig|999437.3.peg.2745"/>
<dbReference type="OrthoDB" id="7365718at2"/>
<feature type="region of interest" description="Disordered" evidence="1">
    <location>
        <begin position="295"/>
        <end position="315"/>
    </location>
</feature>
<sequence length="340" mass="39621">MAVQRYISSSFWSDDWVDSLTGLEKLLYMYLLTNECTSICGVYKITIKRIKDDTGIPREEVMRMLNIFAKAKKAFYFEEYIILPKWLKHQNINSPKVKLGTVRSLRALPENIINFLREENHFYYNIDDFLIEKSEPKKNEAPNNKTIPYPENEIPYTENAEKADTVYQKTDTIYPKDGNSDDNFNSNLNSNLSSLDILPNLERGGQSENPQTADEPPEQAEPAPFSEISKPEKKRKCFVKPTIPEIASYCNERKNGIDPVAFYNFYESKDWYVGKNKMKNWKACVHTWEQRQQDFKKQHPPFTQNDFSQQDFSESSIPEALRSKQKIEIDIGEALESVPF</sequence>
<feature type="compositionally biased region" description="Low complexity" evidence="1">
    <location>
        <begin position="210"/>
        <end position="224"/>
    </location>
</feature>
<feature type="region of interest" description="Disordered" evidence="1">
    <location>
        <begin position="137"/>
        <end position="162"/>
    </location>
</feature>
<reference evidence="2 3" key="1">
    <citation type="submission" date="2012-01" db="EMBL/GenBank/DDBJ databases">
        <title>The Genome Sequence of Treponema denticola SP33.</title>
        <authorList>
            <consortium name="The Broad Institute Genome Sequencing Platform"/>
            <person name="Earl A."/>
            <person name="Ward D."/>
            <person name="Feldgarden M."/>
            <person name="Gevers D."/>
            <person name="Blanton J.M."/>
            <person name="Fenno C.J."/>
            <person name="Baranova O.V."/>
            <person name="Mathney J."/>
            <person name="Dewhirst F.E."/>
            <person name="Izard J."/>
            <person name="Young S.K."/>
            <person name="Zeng Q."/>
            <person name="Gargeya S."/>
            <person name="Fitzgerald M."/>
            <person name="Haas B."/>
            <person name="Abouelleil A."/>
            <person name="Alvarado L."/>
            <person name="Arachchi H.M."/>
            <person name="Berlin A."/>
            <person name="Chapman S.B."/>
            <person name="Gearin G."/>
            <person name="Goldberg J."/>
            <person name="Griggs A."/>
            <person name="Gujja S."/>
            <person name="Hansen M."/>
            <person name="Heiman D."/>
            <person name="Howarth C."/>
            <person name="Larimer J."/>
            <person name="Lui A."/>
            <person name="MacDonald P.J.P."/>
            <person name="McCowen C."/>
            <person name="Montmayeur A."/>
            <person name="Murphy C."/>
            <person name="Neiman D."/>
            <person name="Pearson M."/>
            <person name="Priest M."/>
            <person name="Roberts A."/>
            <person name="Saif S."/>
            <person name="Shea T."/>
            <person name="Sisk P."/>
            <person name="Stolte C."/>
            <person name="Sykes S."/>
            <person name="Wortman J."/>
            <person name="Nusbaum C."/>
            <person name="Birren B."/>
        </authorList>
    </citation>
    <scope>NUCLEOTIDE SEQUENCE [LARGE SCALE GENOMIC DNA]</scope>
    <source>
        <strain evidence="2 3">SP33</strain>
    </source>
</reference>
<evidence type="ECO:0000313" key="3">
    <source>
        <dbReference type="Proteomes" id="UP000016183"/>
    </source>
</evidence>
<evidence type="ECO:0008006" key="4">
    <source>
        <dbReference type="Google" id="ProtNLM"/>
    </source>
</evidence>
<feature type="compositionally biased region" description="Polar residues" evidence="1">
    <location>
        <begin position="301"/>
        <end position="315"/>
    </location>
</feature>
<evidence type="ECO:0000256" key="1">
    <source>
        <dbReference type="SAM" id="MobiDB-lite"/>
    </source>
</evidence>
<name>M2AAS1_TREDN</name>
<dbReference type="EMBL" id="AGDZ01000039">
    <property type="protein sequence ID" value="EMB19566.1"/>
    <property type="molecule type" value="Genomic_DNA"/>
</dbReference>